<dbReference type="AlphaFoldDB" id="A0A8J7WIH7"/>
<proteinExistence type="predicted"/>
<feature type="region of interest" description="Disordered" evidence="1">
    <location>
        <begin position="83"/>
        <end position="104"/>
    </location>
</feature>
<keyword evidence="3" id="KW-1185">Reference proteome</keyword>
<dbReference type="EMBL" id="JAGTUU010000008">
    <property type="protein sequence ID" value="MBS0126231.1"/>
    <property type="molecule type" value="Genomic_DNA"/>
</dbReference>
<protein>
    <submittedName>
        <fullName evidence="2">Uncharacterized protein</fullName>
    </submittedName>
</protein>
<reference evidence="2" key="1">
    <citation type="submission" date="2021-04" db="EMBL/GenBank/DDBJ databases">
        <authorList>
            <person name="Yoon J."/>
        </authorList>
    </citation>
    <scope>NUCLEOTIDE SEQUENCE</scope>
    <source>
        <strain evidence="2">KMU-90</strain>
    </source>
</reference>
<name>A0A8J7WIH7_9RHOB</name>
<accession>A0A8J7WIH7</accession>
<evidence type="ECO:0000256" key="1">
    <source>
        <dbReference type="SAM" id="MobiDB-lite"/>
    </source>
</evidence>
<dbReference type="Proteomes" id="UP000681356">
    <property type="component" value="Unassembled WGS sequence"/>
</dbReference>
<evidence type="ECO:0000313" key="3">
    <source>
        <dbReference type="Proteomes" id="UP000681356"/>
    </source>
</evidence>
<feature type="region of interest" description="Disordered" evidence="1">
    <location>
        <begin position="1"/>
        <end position="25"/>
    </location>
</feature>
<dbReference type="RefSeq" id="WP_212538180.1">
    <property type="nucleotide sequence ID" value="NZ_JAGTUU010000008.1"/>
</dbReference>
<sequence>MGDKVGTVGADTIPGDMSTLDGTGLGETRISAVDTGMTVVIDIHRSSGKLIGNNKDFSEKTYFSPIAFDDFSACDMHLSVRGSRTCQDPDRIRNRLAPDRPAGM</sequence>
<feature type="compositionally biased region" description="Basic and acidic residues" evidence="1">
    <location>
        <begin position="87"/>
        <end position="98"/>
    </location>
</feature>
<organism evidence="2 3">
    <name type="scientific">Thetidibacter halocola</name>
    <dbReference type="NCBI Taxonomy" id="2827239"/>
    <lineage>
        <taxon>Bacteria</taxon>
        <taxon>Pseudomonadati</taxon>
        <taxon>Pseudomonadota</taxon>
        <taxon>Alphaproteobacteria</taxon>
        <taxon>Rhodobacterales</taxon>
        <taxon>Roseobacteraceae</taxon>
        <taxon>Thetidibacter</taxon>
    </lineage>
</organism>
<gene>
    <name evidence="2" type="ORF">KB874_19255</name>
</gene>
<comment type="caution">
    <text evidence="2">The sequence shown here is derived from an EMBL/GenBank/DDBJ whole genome shotgun (WGS) entry which is preliminary data.</text>
</comment>
<evidence type="ECO:0000313" key="2">
    <source>
        <dbReference type="EMBL" id="MBS0126231.1"/>
    </source>
</evidence>